<evidence type="ECO:0000313" key="4">
    <source>
        <dbReference type="Proteomes" id="UP001629246"/>
    </source>
</evidence>
<dbReference type="InterPro" id="IPR000073">
    <property type="entry name" value="AB_hydrolase_1"/>
</dbReference>
<feature type="domain" description="AB hydrolase-1" evidence="2">
    <location>
        <begin position="28"/>
        <end position="282"/>
    </location>
</feature>
<comment type="caution">
    <text evidence="3">The sequence shown here is derived from an EMBL/GenBank/DDBJ whole genome shotgun (WGS) entry which is preliminary data.</text>
</comment>
<keyword evidence="1 3" id="KW-0378">Hydrolase</keyword>
<dbReference type="InterPro" id="IPR029058">
    <property type="entry name" value="AB_hydrolase_fold"/>
</dbReference>
<protein>
    <submittedName>
        <fullName evidence="3">Alpha/beta hydrolase</fullName>
    </submittedName>
</protein>
<gene>
    <name evidence="3" type="ORF">PQR62_01030</name>
</gene>
<proteinExistence type="predicted"/>
<evidence type="ECO:0000259" key="2">
    <source>
        <dbReference type="Pfam" id="PF00561"/>
    </source>
</evidence>
<dbReference type="PANTHER" id="PTHR43329">
    <property type="entry name" value="EPOXIDE HYDROLASE"/>
    <property type="match status" value="1"/>
</dbReference>
<dbReference type="PRINTS" id="PR00412">
    <property type="entry name" value="EPOXHYDRLASE"/>
</dbReference>
<dbReference type="SUPFAM" id="SSF53474">
    <property type="entry name" value="alpha/beta-Hydrolases"/>
    <property type="match status" value="1"/>
</dbReference>
<dbReference type="Gene3D" id="3.40.50.1820">
    <property type="entry name" value="alpha/beta hydrolase"/>
    <property type="match status" value="1"/>
</dbReference>
<dbReference type="Pfam" id="PF00561">
    <property type="entry name" value="Abhydrolase_1"/>
    <property type="match status" value="1"/>
</dbReference>
<dbReference type="InterPro" id="IPR000639">
    <property type="entry name" value="Epox_hydrolase-like"/>
</dbReference>
<evidence type="ECO:0000256" key="1">
    <source>
        <dbReference type="ARBA" id="ARBA00022801"/>
    </source>
</evidence>
<dbReference type="RefSeq" id="WP_408153879.1">
    <property type="nucleotide sequence ID" value="NZ_JAQQFM010000001.1"/>
</dbReference>
<organism evidence="3 4">
    <name type="scientific">Herbaspirillum lusitanum</name>
    <dbReference type="NCBI Taxonomy" id="213312"/>
    <lineage>
        <taxon>Bacteria</taxon>
        <taxon>Pseudomonadati</taxon>
        <taxon>Pseudomonadota</taxon>
        <taxon>Betaproteobacteria</taxon>
        <taxon>Burkholderiales</taxon>
        <taxon>Oxalobacteraceae</taxon>
        <taxon>Herbaspirillum</taxon>
    </lineage>
</organism>
<dbReference type="Proteomes" id="UP001629246">
    <property type="component" value="Unassembled WGS sequence"/>
</dbReference>
<dbReference type="EMBL" id="JAQQFM010000001">
    <property type="protein sequence ID" value="MFL9922828.1"/>
    <property type="molecule type" value="Genomic_DNA"/>
</dbReference>
<dbReference type="GO" id="GO:0016787">
    <property type="term" value="F:hydrolase activity"/>
    <property type="evidence" value="ECO:0007669"/>
    <property type="project" value="UniProtKB-KW"/>
</dbReference>
<name>A0ABW9A4Z7_9BURK</name>
<evidence type="ECO:0000313" key="3">
    <source>
        <dbReference type="EMBL" id="MFL9922828.1"/>
    </source>
</evidence>
<accession>A0ABW9A4Z7</accession>
<reference evidence="3 4" key="1">
    <citation type="journal article" date="2024" name="Chem. Sci.">
        <title>Discovery of megapolipeptins by genome mining of a Burkholderiales bacteria collection.</title>
        <authorList>
            <person name="Paulo B.S."/>
            <person name="Recchia M.J.J."/>
            <person name="Lee S."/>
            <person name="Fergusson C.H."/>
            <person name="Romanowski S.B."/>
            <person name="Hernandez A."/>
            <person name="Krull N."/>
            <person name="Liu D.Y."/>
            <person name="Cavanagh H."/>
            <person name="Bos A."/>
            <person name="Gray C.A."/>
            <person name="Murphy B.T."/>
            <person name="Linington R.G."/>
            <person name="Eustaquio A.S."/>
        </authorList>
    </citation>
    <scope>NUCLEOTIDE SEQUENCE [LARGE SCALE GENOMIC DNA]</scope>
    <source>
        <strain evidence="3 4">RL21-008-BIB-A</strain>
    </source>
</reference>
<sequence length="303" mass="34530">MPQSNHLSYIDTDKLRIAYEESGPADAPTVLLVHGWPDDVRTWDHFLQPLRNAGYRVIRPYLRGYGPTRFLDDDTPRSGQLSALGTDLLAFADALGLQRYSIIGHDWGARAAYIAASQAPEKIACCVTISVGWGTNTPDQKLSLQQSRNYWYHWFFATPRGEDELRSDRRGFARFMWQTWSPSWRFSDSEFNNTAASFDNPDWVDICLHSYRHRWGFAAADPTYDALDRQLSETPRIMVPTLLLHGTEDGANHPVTSENKESLFGAGYKRVLVEGAGHFPQREQPDFVIEVAMDWLGRHHARS</sequence>
<keyword evidence="4" id="KW-1185">Reference proteome</keyword>